<comment type="caution">
    <text evidence="2">The sequence shown here is derived from an EMBL/GenBank/DDBJ whole genome shotgun (WGS) entry which is preliminary data.</text>
</comment>
<feature type="transmembrane region" description="Helical" evidence="1">
    <location>
        <begin position="83"/>
        <end position="104"/>
    </location>
</feature>
<organism evidence="2 3">
    <name type="scientific">Paragonimus westermani</name>
    <dbReference type="NCBI Taxonomy" id="34504"/>
    <lineage>
        <taxon>Eukaryota</taxon>
        <taxon>Metazoa</taxon>
        <taxon>Spiralia</taxon>
        <taxon>Lophotrochozoa</taxon>
        <taxon>Platyhelminthes</taxon>
        <taxon>Trematoda</taxon>
        <taxon>Digenea</taxon>
        <taxon>Plagiorchiida</taxon>
        <taxon>Troglotremata</taxon>
        <taxon>Troglotrematidae</taxon>
        <taxon>Paragonimus</taxon>
    </lineage>
</organism>
<sequence length="121" mass="13833">MMYTTSVAVMFYILFYLYRNRLASMEAVKQGHVSASRILFSKRGESVSPYLRIGLCMFASMSIVFSVCRALQVVSLDNQLGRIAPYTVSRISFYIAQTVFLLLLHRVGQFEFSRCAKLITH</sequence>
<reference evidence="2 3" key="1">
    <citation type="journal article" date="2019" name="Gigascience">
        <title>Whole-genome sequence of the oriental lung fluke Paragonimus westermani.</title>
        <authorList>
            <person name="Oey H."/>
            <person name="Zakrzewski M."/>
            <person name="Narain K."/>
            <person name="Devi K.R."/>
            <person name="Agatsuma T."/>
            <person name="Nawaratna S."/>
            <person name="Gobert G.N."/>
            <person name="Jones M.K."/>
            <person name="Ragan M.A."/>
            <person name="McManus D.P."/>
            <person name="Krause L."/>
        </authorList>
    </citation>
    <scope>NUCLEOTIDE SEQUENCE [LARGE SCALE GENOMIC DNA]</scope>
    <source>
        <strain evidence="2 3">IND2009</strain>
    </source>
</reference>
<keyword evidence="1" id="KW-0812">Transmembrane</keyword>
<dbReference type="EMBL" id="QNGE01000088">
    <property type="protein sequence ID" value="KAA3682005.1"/>
    <property type="molecule type" value="Genomic_DNA"/>
</dbReference>
<gene>
    <name evidence="2" type="ORF">DEA37_0000802</name>
</gene>
<accession>A0A5J4P229</accession>
<proteinExistence type="predicted"/>
<keyword evidence="3" id="KW-1185">Reference proteome</keyword>
<dbReference type="AlphaFoldDB" id="A0A5J4P229"/>
<dbReference type="Proteomes" id="UP000324629">
    <property type="component" value="Unassembled WGS sequence"/>
</dbReference>
<protein>
    <submittedName>
        <fullName evidence="2">Uncharacterized protein</fullName>
    </submittedName>
</protein>
<feature type="transmembrane region" description="Helical" evidence="1">
    <location>
        <begin position="49"/>
        <end position="71"/>
    </location>
</feature>
<evidence type="ECO:0000313" key="3">
    <source>
        <dbReference type="Proteomes" id="UP000324629"/>
    </source>
</evidence>
<keyword evidence="1" id="KW-1133">Transmembrane helix</keyword>
<evidence type="ECO:0000313" key="2">
    <source>
        <dbReference type="EMBL" id="KAA3682005.1"/>
    </source>
</evidence>
<evidence type="ECO:0000256" key="1">
    <source>
        <dbReference type="SAM" id="Phobius"/>
    </source>
</evidence>
<name>A0A5J4P229_9TREM</name>
<keyword evidence="1" id="KW-0472">Membrane</keyword>